<proteinExistence type="predicted"/>
<reference evidence="1" key="1">
    <citation type="submission" date="2021-06" db="EMBL/GenBank/DDBJ databases">
        <authorList>
            <person name="Kallberg Y."/>
            <person name="Tangrot J."/>
            <person name="Rosling A."/>
        </authorList>
    </citation>
    <scope>NUCLEOTIDE SEQUENCE</scope>
    <source>
        <strain evidence="1">28 12/20/2015</strain>
    </source>
</reference>
<accession>A0ACA9K443</accession>
<evidence type="ECO:0000313" key="2">
    <source>
        <dbReference type="Proteomes" id="UP000789366"/>
    </source>
</evidence>
<name>A0ACA9K443_9GLOM</name>
<comment type="caution">
    <text evidence="1">The sequence shown here is derived from an EMBL/GenBank/DDBJ whole genome shotgun (WGS) entry which is preliminary data.</text>
</comment>
<dbReference type="EMBL" id="CAJVPW010000341">
    <property type="protein sequence ID" value="CAG8450732.1"/>
    <property type="molecule type" value="Genomic_DNA"/>
</dbReference>
<gene>
    <name evidence="1" type="ORF">SPELUC_LOCUS780</name>
</gene>
<dbReference type="Proteomes" id="UP000789366">
    <property type="component" value="Unassembled WGS sequence"/>
</dbReference>
<protein>
    <submittedName>
        <fullName evidence="1">8631_t:CDS:1</fullName>
    </submittedName>
</protein>
<organism evidence="1 2">
    <name type="scientific">Cetraspora pellucida</name>
    <dbReference type="NCBI Taxonomy" id="1433469"/>
    <lineage>
        <taxon>Eukaryota</taxon>
        <taxon>Fungi</taxon>
        <taxon>Fungi incertae sedis</taxon>
        <taxon>Mucoromycota</taxon>
        <taxon>Glomeromycotina</taxon>
        <taxon>Glomeromycetes</taxon>
        <taxon>Diversisporales</taxon>
        <taxon>Gigasporaceae</taxon>
        <taxon>Cetraspora</taxon>
    </lineage>
</organism>
<feature type="non-terminal residue" evidence="1">
    <location>
        <position position="1"/>
    </location>
</feature>
<evidence type="ECO:0000313" key="1">
    <source>
        <dbReference type="EMBL" id="CAG8450732.1"/>
    </source>
</evidence>
<sequence length="126" mass="14440">SNEPDSEDESLEVRLKKSVCTSYLISEQDQKVQTFLNDKKCIFAQDTNKLSQTTLTVHKINTSSTTPIKQHPYCAALSICSFIKEEIEKLKVKGLKFNAVTKKDAFSCLMLMTYWKFLGLRLGFQY</sequence>
<keyword evidence="2" id="KW-1185">Reference proteome</keyword>